<evidence type="ECO:0000256" key="3">
    <source>
        <dbReference type="ARBA" id="ARBA00022691"/>
    </source>
</evidence>
<evidence type="ECO:0000313" key="9">
    <source>
        <dbReference type="Proteomes" id="UP000008495"/>
    </source>
</evidence>
<dbReference type="GO" id="GO:0046872">
    <property type="term" value="F:metal ion binding"/>
    <property type="evidence" value="ECO:0007669"/>
    <property type="project" value="UniProtKB-KW"/>
</dbReference>
<dbReference type="PANTHER" id="PTHR11228:SF34">
    <property type="entry name" value="TUNGSTEN-CONTAINING ALDEHYDE FERREDOXIN OXIDOREDUCTASE COFACTOR MODIFYING PROTEIN"/>
    <property type="match status" value="1"/>
</dbReference>
<evidence type="ECO:0000256" key="4">
    <source>
        <dbReference type="ARBA" id="ARBA00022723"/>
    </source>
</evidence>
<accession>K6UL17</accession>
<dbReference type="InterPro" id="IPR050377">
    <property type="entry name" value="Radical_SAM_PqqE_MftC-like"/>
</dbReference>
<comment type="cofactor">
    <cofactor evidence="1">
        <name>[4Fe-4S] cluster</name>
        <dbReference type="ChEBI" id="CHEBI:49883"/>
    </cofactor>
</comment>
<dbReference type="STRING" id="100225.SAMN05421595_1995"/>
<dbReference type="GO" id="GO:0051539">
    <property type="term" value="F:4 iron, 4 sulfur cluster binding"/>
    <property type="evidence" value="ECO:0007669"/>
    <property type="project" value="UniProtKB-KW"/>
</dbReference>
<evidence type="ECO:0000256" key="2">
    <source>
        <dbReference type="ARBA" id="ARBA00022485"/>
    </source>
</evidence>
<dbReference type="EMBL" id="BAGZ01000003">
    <property type="protein sequence ID" value="GAB76861.1"/>
    <property type="molecule type" value="Genomic_DNA"/>
</dbReference>
<evidence type="ECO:0000256" key="1">
    <source>
        <dbReference type="ARBA" id="ARBA00001966"/>
    </source>
</evidence>
<dbReference type="InterPro" id="IPR017200">
    <property type="entry name" value="PqqE-like"/>
</dbReference>
<dbReference type="RefSeq" id="WP_006501612.1">
    <property type="nucleotide sequence ID" value="NZ_BAGZ01000003.1"/>
</dbReference>
<dbReference type="SFLD" id="SFLDG01067">
    <property type="entry name" value="SPASM/twitch_domain_containing"/>
    <property type="match status" value="1"/>
</dbReference>
<evidence type="ECO:0000259" key="7">
    <source>
        <dbReference type="PROSITE" id="PS51918"/>
    </source>
</evidence>
<name>K6UL17_9MICO</name>
<gene>
    <name evidence="8" type="ORF">AUCHE_03_00780</name>
</gene>
<dbReference type="InterPro" id="IPR006638">
    <property type="entry name" value="Elp3/MiaA/NifB-like_rSAM"/>
</dbReference>
<keyword evidence="4" id="KW-0479">Metal-binding</keyword>
<dbReference type="InterPro" id="IPR007197">
    <property type="entry name" value="rSAM"/>
</dbReference>
<dbReference type="GO" id="GO:0003824">
    <property type="term" value="F:catalytic activity"/>
    <property type="evidence" value="ECO:0007669"/>
    <property type="project" value="InterPro"/>
</dbReference>
<organism evidence="8 9">
    <name type="scientific">Austwickia chelonae NBRC 105200</name>
    <dbReference type="NCBI Taxonomy" id="1184607"/>
    <lineage>
        <taxon>Bacteria</taxon>
        <taxon>Bacillati</taxon>
        <taxon>Actinomycetota</taxon>
        <taxon>Actinomycetes</taxon>
        <taxon>Micrococcales</taxon>
        <taxon>Dermatophilaceae</taxon>
        <taxon>Austwickia</taxon>
    </lineage>
</organism>
<dbReference type="PROSITE" id="PS51918">
    <property type="entry name" value="RADICAL_SAM"/>
    <property type="match status" value="1"/>
</dbReference>
<dbReference type="SFLD" id="SFLDG01386">
    <property type="entry name" value="main_SPASM_domain-containing"/>
    <property type="match status" value="1"/>
</dbReference>
<keyword evidence="6" id="KW-0411">Iron-sulfur</keyword>
<dbReference type="PANTHER" id="PTHR11228">
    <property type="entry name" value="RADICAL SAM DOMAIN PROTEIN"/>
    <property type="match status" value="1"/>
</dbReference>
<dbReference type="OrthoDB" id="9782387at2"/>
<dbReference type="AlphaFoldDB" id="K6UL17"/>
<keyword evidence="5" id="KW-0408">Iron</keyword>
<evidence type="ECO:0000256" key="5">
    <source>
        <dbReference type="ARBA" id="ARBA00023004"/>
    </source>
</evidence>
<dbReference type="CDD" id="cd21123">
    <property type="entry name" value="SPASM_MftC-like"/>
    <property type="match status" value="1"/>
</dbReference>
<dbReference type="Proteomes" id="UP000008495">
    <property type="component" value="Unassembled WGS sequence"/>
</dbReference>
<keyword evidence="9" id="KW-1185">Reference proteome</keyword>
<evidence type="ECO:0000256" key="6">
    <source>
        <dbReference type="ARBA" id="ARBA00023014"/>
    </source>
</evidence>
<dbReference type="Pfam" id="PF04055">
    <property type="entry name" value="Radical_SAM"/>
    <property type="match status" value="1"/>
</dbReference>
<dbReference type="eggNOG" id="COG0535">
    <property type="taxonomic scope" value="Bacteria"/>
</dbReference>
<dbReference type="Gene3D" id="3.20.20.70">
    <property type="entry name" value="Aldolase class I"/>
    <property type="match status" value="2"/>
</dbReference>
<comment type="caution">
    <text evidence="8">The sequence shown here is derived from an EMBL/GenBank/DDBJ whole genome shotgun (WGS) entry which is preliminary data.</text>
</comment>
<keyword evidence="3" id="KW-0949">S-adenosyl-L-methionine</keyword>
<feature type="domain" description="Radical SAM core" evidence="7">
    <location>
        <begin position="17"/>
        <end position="237"/>
    </location>
</feature>
<dbReference type="InterPro" id="IPR013785">
    <property type="entry name" value="Aldolase_TIM"/>
</dbReference>
<protein>
    <recommendedName>
        <fullName evidence="7">Radical SAM core domain-containing protein</fullName>
    </recommendedName>
</protein>
<dbReference type="SFLD" id="SFLDS00029">
    <property type="entry name" value="Radical_SAM"/>
    <property type="match status" value="1"/>
</dbReference>
<reference evidence="8 9" key="1">
    <citation type="submission" date="2012-08" db="EMBL/GenBank/DDBJ databases">
        <title>Whole genome shotgun sequence of Austwickia chelonae NBRC 105200.</title>
        <authorList>
            <person name="Yoshida I."/>
            <person name="Hosoyama A."/>
            <person name="Tsuchikane K."/>
            <person name="Katsumata H."/>
            <person name="Ando Y."/>
            <person name="Ohji S."/>
            <person name="Hamada M."/>
            <person name="Tamura T."/>
            <person name="Yamazoe A."/>
            <person name="Yamazaki S."/>
            <person name="Fujita N."/>
        </authorList>
    </citation>
    <scope>NUCLEOTIDE SEQUENCE [LARGE SCALE GENOMIC DNA]</scope>
    <source>
        <strain evidence="8 9">NBRC 105200</strain>
    </source>
</reference>
<dbReference type="CDD" id="cd01335">
    <property type="entry name" value="Radical_SAM"/>
    <property type="match status" value="1"/>
</dbReference>
<dbReference type="NCBIfam" id="TIGR04053">
    <property type="entry name" value="TIGR04053 family radical SAM/SPASM domain-containing protein"/>
    <property type="match status" value="1"/>
</dbReference>
<dbReference type="InterPro" id="IPR058240">
    <property type="entry name" value="rSAM_sf"/>
</dbReference>
<sequence>MTVTPERVVRHLHHDAGERPMIVIWETTRACQLVCKHCRADAQKVAHPDQLTTEQGKALLDDVASFGKPHPIMVLTGGDPFERADLPELVRYGADLGLHMALSPSVTPRMTPESLKVFRESGVHAISLSLDGARAEIHDGFRGVPGVFDATLQAAAWTKELGYRLQINSTITRDTVEELPELLRLVHSLGASLWSVFFLVPTGRGSALQTLTAAEAEDVLHWLHDVSDLIAVKTTEAPHYRRVAIQRARMRAKAQDGETTSSQVPHGDLYRRLRAATADLLADATVRRRKPRPPIDVNSGRGFAFISHTGLVYPSGFFPQHCGSVKETPFPEIYRTDPLLVSLRHPEEFHGKCGVCEFNEVCGGSRSHAYAVTGDILGSDPTCVYVPSAMRTVRRPGHAHA</sequence>
<proteinExistence type="predicted"/>
<dbReference type="SMART" id="SM00729">
    <property type="entry name" value="Elp3"/>
    <property type="match status" value="1"/>
</dbReference>
<evidence type="ECO:0000313" key="8">
    <source>
        <dbReference type="EMBL" id="GAB76861.1"/>
    </source>
</evidence>
<dbReference type="SUPFAM" id="SSF102114">
    <property type="entry name" value="Radical SAM enzymes"/>
    <property type="match status" value="1"/>
</dbReference>
<dbReference type="PIRSF" id="PIRSF037420">
    <property type="entry name" value="PQQ_syn_pqqE"/>
    <property type="match status" value="1"/>
</dbReference>
<keyword evidence="2" id="KW-0004">4Fe-4S</keyword>